<feature type="region of interest" description="Disordered" evidence="1">
    <location>
        <begin position="14"/>
        <end position="33"/>
    </location>
</feature>
<protein>
    <submittedName>
        <fullName evidence="2">Uncharacterized protein</fullName>
    </submittedName>
</protein>
<evidence type="ECO:0000313" key="3">
    <source>
        <dbReference type="Proteomes" id="UP000823674"/>
    </source>
</evidence>
<accession>A0ABQ7KH18</accession>
<gene>
    <name evidence="2" type="primary">SC295g500010.1_BraROA</name>
    <name evidence="2" type="ORF">IGI04_043000</name>
</gene>
<reference evidence="2 3" key="1">
    <citation type="submission" date="2021-03" db="EMBL/GenBank/DDBJ databases">
        <authorList>
            <person name="King G.J."/>
            <person name="Bancroft I."/>
            <person name="Baten A."/>
            <person name="Bloomfield J."/>
            <person name="Borpatragohain P."/>
            <person name="He Z."/>
            <person name="Irish N."/>
            <person name="Irwin J."/>
            <person name="Liu K."/>
            <person name="Mauleon R.P."/>
            <person name="Moore J."/>
            <person name="Morris R."/>
            <person name="Ostergaard L."/>
            <person name="Wang B."/>
            <person name="Wells R."/>
        </authorList>
    </citation>
    <scope>NUCLEOTIDE SEQUENCE [LARGE SCALE GENOMIC DNA]</scope>
    <source>
        <strain evidence="2">R-o-18</strain>
        <tissue evidence="2">Leaf</tissue>
    </source>
</reference>
<evidence type="ECO:0000256" key="1">
    <source>
        <dbReference type="SAM" id="MobiDB-lite"/>
    </source>
</evidence>
<proteinExistence type="predicted"/>
<sequence length="132" mass="14090">MDMWIAINHQGGLHPTRLSGPSTSVSGPSTFRPRLDKLKTQSAGAFMSFDQVYLCARLCSPPEKTLSAGVPLSGQLLRCSAFAPPGAQPSLHQATSLSPPETPLSLKFRPTLTVVLSDSCGEKGKQNQNLEI</sequence>
<name>A0ABQ7KH18_BRACM</name>
<comment type="caution">
    <text evidence="2">The sequence shown here is derived from an EMBL/GenBank/DDBJ whole genome shotgun (WGS) entry which is preliminary data.</text>
</comment>
<evidence type="ECO:0000313" key="2">
    <source>
        <dbReference type="EMBL" id="KAG5373680.1"/>
    </source>
</evidence>
<dbReference type="EMBL" id="JADBGQ010000141">
    <property type="protein sequence ID" value="KAG5373680.1"/>
    <property type="molecule type" value="Genomic_DNA"/>
</dbReference>
<dbReference type="Proteomes" id="UP000823674">
    <property type="component" value="Unassembled WGS sequence"/>
</dbReference>
<organism evidence="2 3">
    <name type="scientific">Brassica rapa subsp. trilocularis</name>
    <dbReference type="NCBI Taxonomy" id="1813537"/>
    <lineage>
        <taxon>Eukaryota</taxon>
        <taxon>Viridiplantae</taxon>
        <taxon>Streptophyta</taxon>
        <taxon>Embryophyta</taxon>
        <taxon>Tracheophyta</taxon>
        <taxon>Spermatophyta</taxon>
        <taxon>Magnoliopsida</taxon>
        <taxon>eudicotyledons</taxon>
        <taxon>Gunneridae</taxon>
        <taxon>Pentapetalae</taxon>
        <taxon>rosids</taxon>
        <taxon>malvids</taxon>
        <taxon>Brassicales</taxon>
        <taxon>Brassicaceae</taxon>
        <taxon>Brassiceae</taxon>
        <taxon>Brassica</taxon>
    </lineage>
</organism>
<keyword evidence="3" id="KW-1185">Reference proteome</keyword>
<feature type="compositionally biased region" description="Low complexity" evidence="1">
    <location>
        <begin position="19"/>
        <end position="30"/>
    </location>
</feature>